<protein>
    <submittedName>
        <fullName evidence="2">Uncharacterized protein</fullName>
    </submittedName>
</protein>
<dbReference type="Proteomes" id="UP000585474">
    <property type="component" value="Unassembled WGS sequence"/>
</dbReference>
<accession>A0A7J0H0X0</accession>
<comment type="caution">
    <text evidence="2">The sequence shown here is derived from an EMBL/GenBank/DDBJ whole genome shotgun (WGS) entry which is preliminary data.</text>
</comment>
<organism evidence="2 3">
    <name type="scientific">Actinidia rufa</name>
    <dbReference type="NCBI Taxonomy" id="165716"/>
    <lineage>
        <taxon>Eukaryota</taxon>
        <taxon>Viridiplantae</taxon>
        <taxon>Streptophyta</taxon>
        <taxon>Embryophyta</taxon>
        <taxon>Tracheophyta</taxon>
        <taxon>Spermatophyta</taxon>
        <taxon>Magnoliopsida</taxon>
        <taxon>eudicotyledons</taxon>
        <taxon>Gunneridae</taxon>
        <taxon>Pentapetalae</taxon>
        <taxon>asterids</taxon>
        <taxon>Ericales</taxon>
        <taxon>Actinidiaceae</taxon>
        <taxon>Actinidia</taxon>
    </lineage>
</organism>
<proteinExistence type="predicted"/>
<keyword evidence="3" id="KW-1185">Reference proteome</keyword>
<dbReference type="EMBL" id="BJWL01000025">
    <property type="protein sequence ID" value="GFZ16726.1"/>
    <property type="molecule type" value="Genomic_DNA"/>
</dbReference>
<evidence type="ECO:0000313" key="3">
    <source>
        <dbReference type="Proteomes" id="UP000585474"/>
    </source>
</evidence>
<name>A0A7J0H0X0_9ERIC</name>
<feature type="region of interest" description="Disordered" evidence="1">
    <location>
        <begin position="99"/>
        <end position="124"/>
    </location>
</feature>
<reference evidence="2 3" key="1">
    <citation type="submission" date="2019-07" db="EMBL/GenBank/DDBJ databases">
        <title>De Novo Assembly of kiwifruit Actinidia rufa.</title>
        <authorList>
            <person name="Sugita-Konishi S."/>
            <person name="Sato K."/>
            <person name="Mori E."/>
            <person name="Abe Y."/>
            <person name="Kisaki G."/>
            <person name="Hamano K."/>
            <person name="Suezawa K."/>
            <person name="Otani M."/>
            <person name="Fukuda T."/>
            <person name="Manabe T."/>
            <person name="Gomi K."/>
            <person name="Tabuchi M."/>
            <person name="Akimitsu K."/>
            <person name="Kataoka I."/>
        </authorList>
    </citation>
    <scope>NUCLEOTIDE SEQUENCE [LARGE SCALE GENOMIC DNA]</scope>
    <source>
        <strain evidence="3">cv. Fuchu</strain>
    </source>
</reference>
<gene>
    <name evidence="2" type="ORF">Acr_25g0011350</name>
</gene>
<dbReference type="OrthoDB" id="1934748at2759"/>
<dbReference type="PANTHER" id="PTHR47076:SF1">
    <property type="entry name" value="NHL DOMAIN PROTEIN"/>
    <property type="match status" value="1"/>
</dbReference>
<dbReference type="AlphaFoldDB" id="A0A7J0H0X0"/>
<feature type="compositionally biased region" description="Basic and acidic residues" evidence="1">
    <location>
        <begin position="100"/>
        <end position="109"/>
    </location>
</feature>
<evidence type="ECO:0000313" key="2">
    <source>
        <dbReference type="EMBL" id="GFZ16726.1"/>
    </source>
</evidence>
<sequence length="124" mass="14683">MEDYEENVHNEHGCGCLWKLWFVRRNNNSSQWILQQQEGEIKETWLENKAKKVKEISEVLAGPKWKNFIRRVSIYGINKNRKPRFHYDPQSYALNFEDGDQQRESDAPHADFAARFAPPCRTDG</sequence>
<evidence type="ECO:0000256" key="1">
    <source>
        <dbReference type="SAM" id="MobiDB-lite"/>
    </source>
</evidence>
<dbReference type="PANTHER" id="PTHR47076">
    <property type="entry name" value="NHL DOMAIN PROTEIN"/>
    <property type="match status" value="1"/>
</dbReference>